<keyword evidence="2" id="KW-1185">Reference proteome</keyword>
<dbReference type="RefSeq" id="WP_016209923.1">
    <property type="nucleotide sequence ID" value="NZ_CP012413.1"/>
</dbReference>
<evidence type="ECO:0000313" key="1">
    <source>
        <dbReference type="EMBL" id="QGO05095.1"/>
    </source>
</evidence>
<protein>
    <submittedName>
        <fullName evidence="1">Uncharacterized protein</fullName>
    </submittedName>
</protein>
<dbReference type="AlphaFoldDB" id="A0A9Q5VC89"/>
<proteinExistence type="predicted"/>
<sequence length="172" mass="19983">MANKLTRFIAQEIRQLRDTIQNKQENERWCWPVTGTKRAIRIWLLNEMEKELLEHNFSRPEDLEIFLSQWSDKIENFTAIPPNSKGIGKGQTIRDFFNRKKDSSIFSELKQYCLTEGIPLVTYTSLADHMAFAGQGARYSKATPFFNHTSTLTSPTPEEHYVSLSDTEIYEA</sequence>
<evidence type="ECO:0000313" key="2">
    <source>
        <dbReference type="Proteomes" id="UP000422232"/>
    </source>
</evidence>
<accession>A0A9Q5VC89</accession>
<dbReference type="GeneID" id="66741865"/>
<organism evidence="1 2">
    <name type="scientific">Piscirickettsia salmonis</name>
    <dbReference type="NCBI Taxonomy" id="1238"/>
    <lineage>
        <taxon>Bacteria</taxon>
        <taxon>Pseudomonadati</taxon>
        <taxon>Pseudomonadota</taxon>
        <taxon>Gammaproteobacteria</taxon>
        <taxon>Thiotrichales</taxon>
        <taxon>Piscirickettsiaceae</taxon>
        <taxon>Piscirickettsia</taxon>
    </lineage>
</organism>
<dbReference type="Proteomes" id="UP000422232">
    <property type="component" value="Chromosome"/>
</dbReference>
<name>A0A9Q5VC89_PISSA</name>
<dbReference type="EMBL" id="CP038908">
    <property type="protein sequence ID" value="QGO05095.1"/>
    <property type="molecule type" value="Genomic_DNA"/>
</dbReference>
<gene>
    <name evidence="1" type="ORF">Psal009_00975</name>
</gene>
<reference evidence="1 2" key="1">
    <citation type="submission" date="2019-04" db="EMBL/GenBank/DDBJ databases">
        <title>Complete genome sequencing of Piscirickettsia salmonis strain Psal-009.</title>
        <authorList>
            <person name="Schober I."/>
            <person name="Bunk B."/>
            <person name="Sproer C."/>
            <person name="Carril G.P."/>
            <person name="Riedel T."/>
            <person name="Flores-Herrera P.A."/>
            <person name="Nourdin-Galindo G."/>
            <person name="Marshall S.H."/>
            <person name="Overmann J."/>
        </authorList>
    </citation>
    <scope>NUCLEOTIDE SEQUENCE [LARGE SCALE GENOMIC DNA]</scope>
    <source>
        <strain evidence="1 2">Psal-009</strain>
    </source>
</reference>